<evidence type="ECO:0000259" key="11">
    <source>
        <dbReference type="Pfam" id="PF13090"/>
    </source>
</evidence>
<keyword evidence="6" id="KW-0479">Metal-binding</keyword>
<dbReference type="Proteomes" id="UP000277326">
    <property type="component" value="Unassembled WGS sequence"/>
</dbReference>
<feature type="binding site" evidence="6">
    <location>
        <position position="594"/>
    </location>
    <ligand>
        <name>ATP</name>
        <dbReference type="ChEBI" id="CHEBI:30616"/>
    </ligand>
</feature>
<comment type="similarity">
    <text evidence="6 7">Belongs to the polyphosphate kinase 1 (PPK1) family.</text>
</comment>
<dbReference type="InterPro" id="IPR024953">
    <property type="entry name" value="PP_kinase_middle"/>
</dbReference>
<name>A0A3G8QVJ3_9EURY</name>
<dbReference type="InterPro" id="IPR025198">
    <property type="entry name" value="PPK_N_dom"/>
</dbReference>
<evidence type="ECO:0000256" key="3">
    <source>
        <dbReference type="ARBA" id="ARBA00022741"/>
    </source>
</evidence>
<dbReference type="NCBIfam" id="NF003918">
    <property type="entry name" value="PRK05443.1-2"/>
    <property type="match status" value="1"/>
</dbReference>
<dbReference type="PIRSF" id="PIRSF015589">
    <property type="entry name" value="PP_kinase"/>
    <property type="match status" value="1"/>
</dbReference>
<dbReference type="EC" id="2.7.4.1" evidence="6 7"/>
<evidence type="ECO:0000256" key="1">
    <source>
        <dbReference type="ARBA" id="ARBA00022553"/>
    </source>
</evidence>
<comment type="cofactor">
    <cofactor evidence="6">
        <name>Mg(2+)</name>
        <dbReference type="ChEBI" id="CHEBI:18420"/>
    </cofactor>
</comment>
<evidence type="ECO:0000256" key="5">
    <source>
        <dbReference type="ARBA" id="ARBA00022840"/>
    </source>
</evidence>
<evidence type="ECO:0000256" key="8">
    <source>
        <dbReference type="SAM" id="MobiDB-lite"/>
    </source>
</evidence>
<dbReference type="Pfam" id="PF13090">
    <property type="entry name" value="PP_kinase_C"/>
    <property type="match status" value="1"/>
</dbReference>
<proteinExistence type="inferred from homology"/>
<dbReference type="CDD" id="cd09168">
    <property type="entry name" value="PLDc_PaPPK1_C2_like"/>
    <property type="match status" value="1"/>
</dbReference>
<dbReference type="NCBIfam" id="TIGR03705">
    <property type="entry name" value="poly_P_kin"/>
    <property type="match status" value="1"/>
</dbReference>
<keyword evidence="2 6" id="KW-0808">Transferase</keyword>
<dbReference type="SUPFAM" id="SSF140356">
    <property type="entry name" value="PPK N-terminal domain-like"/>
    <property type="match status" value="1"/>
</dbReference>
<feature type="region of interest" description="Disordered" evidence="8">
    <location>
        <begin position="1"/>
        <end position="29"/>
    </location>
</feature>
<keyword evidence="3 6" id="KW-0547">Nucleotide-binding</keyword>
<dbReference type="Gene3D" id="1.20.58.310">
    <property type="entry name" value="Polyphosphate kinase N-terminal domain"/>
    <property type="match status" value="1"/>
</dbReference>
<keyword evidence="16" id="KW-1185">Reference proteome</keyword>
<keyword evidence="4 6" id="KW-0418">Kinase</keyword>
<sequence length="757" mass="85276">MSDPDDPAGTHDESDDETASASATPDLDDPQFYLNRELSHLAFQRRVLHEALDDRTPLLERVRFLGIFTRNLDEFFMKRVGGLKQQIDAGVTDSTVDGRTPREQWAEILETTAPMFDRQTECYREVVRPALAEAGIEILDYDDLTTDERDRMRAYFEESVLPTLTPLAFDPAHPFPFISNLSLSLGAFVRHEGDEDEGPIFTRIKVPQNRPRLVPVEEGSRYVLLENLIEAHLDLLMPNVEVLDTALFRITRNAEVRHDQEVAEDLIEAIEEVIEQRRFATAVRLEISADAPEAMVTLLQEQLDLDPAEVFYRDGPLDYRDFTTLTELERPDLKRRPWSPLPHPRFSEGPTADATMHGADLFDEIARDDVLLHHPYHSFDGTVQRFLDAAANDPDVLAIKAAIYRTASDSQVIQRLIDAADNGKQVAVMVELKARFDEQNNLQWVRKLEENGIHVAYGTVGLKTHTKTALVVREEADGVKLYSHVATGNYHSETAKGYVDLGLLTADRDIGQDLATVFNFFTGPSLDESFRKLLVAPVTMREHFTELIRREARYARAGRPARVVAKMNALEDPDIVAELYRASMAGVDIDLIVRDICRLRPGIEGVSDTVSVRSVVGRFLEHSRIYYFENGAGPDDPAAADEPNPQYFVGSADWMTRNLDYRVEAVAPVTDPDIREQLRFVLEVMLHDNRTGWEMDADGEYEQRTPGDDPVWSTQEILMDAARAAHECDDDHGLDTDHPASPGDLLVTGDEADDDGD</sequence>
<feature type="binding site" evidence="6">
    <location>
        <position position="71"/>
    </location>
    <ligand>
        <name>ATP</name>
        <dbReference type="ChEBI" id="CHEBI:30616"/>
    </ligand>
</feature>
<feature type="binding site" evidence="6">
    <location>
        <position position="498"/>
    </location>
    <ligand>
        <name>ATP</name>
        <dbReference type="ChEBI" id="CHEBI:30616"/>
    </ligand>
</feature>
<dbReference type="Gene3D" id="3.30.870.10">
    <property type="entry name" value="Endonuclease Chain A"/>
    <property type="match status" value="2"/>
</dbReference>
<keyword evidence="1 6" id="KW-0597">Phosphoprotein</keyword>
<dbReference type="GO" id="GO:0008976">
    <property type="term" value="F:polyphosphate kinase activity"/>
    <property type="evidence" value="ECO:0007669"/>
    <property type="project" value="UniProtKB-UniRule"/>
</dbReference>
<dbReference type="InterPro" id="IPR036832">
    <property type="entry name" value="PPK_N_dom_sf"/>
</dbReference>
<evidence type="ECO:0000259" key="10">
    <source>
        <dbReference type="Pfam" id="PF13089"/>
    </source>
</evidence>
<evidence type="ECO:0000259" key="12">
    <source>
        <dbReference type="Pfam" id="PF17941"/>
    </source>
</evidence>
<feature type="binding site" evidence="6">
    <location>
        <position position="435"/>
    </location>
    <ligand>
        <name>Mg(2+)</name>
        <dbReference type="ChEBI" id="CHEBI:18420"/>
    </ligand>
</feature>
<feature type="active site" description="Phosphohistidine intermediate" evidence="6">
    <location>
        <position position="465"/>
    </location>
</feature>
<dbReference type="GO" id="GO:0005524">
    <property type="term" value="F:ATP binding"/>
    <property type="evidence" value="ECO:0007669"/>
    <property type="project" value="UniProtKB-KW"/>
</dbReference>
<dbReference type="RefSeq" id="WP_121921552.1">
    <property type="nucleotide sequence ID" value="NZ_CP034145.1"/>
</dbReference>
<dbReference type="PANTHER" id="PTHR30218">
    <property type="entry name" value="POLYPHOSPHATE KINASE"/>
    <property type="match status" value="1"/>
</dbReference>
<dbReference type="Gene3D" id="3.30.1840.10">
    <property type="entry name" value="Polyphosphate kinase middle domain"/>
    <property type="match status" value="1"/>
</dbReference>
<evidence type="ECO:0000313" key="15">
    <source>
        <dbReference type="Proteomes" id="UP000277326"/>
    </source>
</evidence>
<reference evidence="14" key="3">
    <citation type="submission" date="2018-10" db="EMBL/GenBank/DDBJ databases">
        <authorList>
            <person name="Whitman W."/>
            <person name="Huntemann M."/>
            <person name="Clum A."/>
            <person name="Pillay M."/>
            <person name="Palaniappan K."/>
            <person name="Varghese N."/>
            <person name="Mikhailova N."/>
            <person name="Stamatis D."/>
            <person name="Reddy T."/>
            <person name="Daum C."/>
            <person name="Shapiro N."/>
            <person name="Ivanova N."/>
            <person name="Kyrpides N."/>
            <person name="Woyke T."/>
        </authorList>
    </citation>
    <scope>NUCLEOTIDE SEQUENCE</scope>
    <source>
        <strain evidence="14">CGMCC 1.10124</strain>
    </source>
</reference>
<dbReference type="SUPFAM" id="SSF143724">
    <property type="entry name" value="PHP14-like"/>
    <property type="match status" value="1"/>
</dbReference>
<dbReference type="InterPro" id="IPR003414">
    <property type="entry name" value="PP_kinase"/>
</dbReference>
<dbReference type="GO" id="GO:0006799">
    <property type="term" value="P:polyphosphate biosynthetic process"/>
    <property type="evidence" value="ECO:0007669"/>
    <property type="project" value="UniProtKB-UniRule"/>
</dbReference>
<dbReference type="GO" id="GO:0046872">
    <property type="term" value="F:metal ion binding"/>
    <property type="evidence" value="ECO:0007669"/>
    <property type="project" value="UniProtKB-KW"/>
</dbReference>
<protein>
    <recommendedName>
        <fullName evidence="6 7">Polyphosphate kinase</fullName>
        <ecNumber evidence="6 7">2.7.4.1</ecNumber>
    </recommendedName>
    <alternativeName>
        <fullName evidence="6">ATP-polyphosphate phosphotransferase</fullName>
    </alternativeName>
    <alternativeName>
        <fullName evidence="6">Polyphosphoric acid kinase</fullName>
    </alternativeName>
</protein>
<evidence type="ECO:0000256" key="6">
    <source>
        <dbReference type="HAMAP-Rule" id="MF_00347"/>
    </source>
</evidence>
<feature type="region of interest" description="Disordered" evidence="8">
    <location>
        <begin position="726"/>
        <end position="757"/>
    </location>
</feature>
<reference evidence="13 16" key="2">
    <citation type="submission" date="2018-07" db="EMBL/GenBank/DDBJ databases">
        <title>Genome sequences of Haloplanus aerogenes JCM 16430T.</title>
        <authorList>
            <person name="Kim Y.B."/>
            <person name="Roh S.W."/>
        </authorList>
    </citation>
    <scope>NUCLEOTIDE SEQUENCE [LARGE SCALE GENOMIC DNA]</scope>
    <source>
        <strain evidence="13 16">JCM 16430</strain>
    </source>
</reference>
<comment type="PTM">
    <text evidence="6 7">An intermediate of this reaction is the autophosphorylated ppk in which a phosphate is covalently linked to a histidine residue through a N-P bond.</text>
</comment>
<dbReference type="HAMAP" id="MF_00347">
    <property type="entry name" value="Polyphosphate_kinase"/>
    <property type="match status" value="1"/>
</dbReference>
<dbReference type="Proteomes" id="UP000282007">
    <property type="component" value="Chromosome"/>
</dbReference>
<evidence type="ECO:0000313" key="13">
    <source>
        <dbReference type="EMBL" id="AZH26593.1"/>
    </source>
</evidence>
<dbReference type="InterPro" id="IPR041108">
    <property type="entry name" value="PP_kinase_C_1"/>
</dbReference>
<dbReference type="GeneID" id="38472612"/>
<feature type="binding site" evidence="6">
    <location>
        <position position="622"/>
    </location>
    <ligand>
        <name>ATP</name>
        <dbReference type="ChEBI" id="CHEBI:30616"/>
    </ligand>
</feature>
<dbReference type="NCBIfam" id="NF003921">
    <property type="entry name" value="PRK05443.2-2"/>
    <property type="match status" value="1"/>
</dbReference>
<dbReference type="GO" id="GO:0009358">
    <property type="term" value="C:polyphosphate kinase complex"/>
    <property type="evidence" value="ECO:0007669"/>
    <property type="project" value="InterPro"/>
</dbReference>
<gene>
    <name evidence="13" type="primary">ppk1</name>
    <name evidence="6" type="synonym">ppk</name>
    <name evidence="14" type="ORF">ATH50_2979</name>
    <name evidence="13" type="ORF">DU502_14960</name>
</gene>
<evidence type="ECO:0000256" key="4">
    <source>
        <dbReference type="ARBA" id="ARBA00022777"/>
    </source>
</evidence>
<dbReference type="NCBIfam" id="NF003917">
    <property type="entry name" value="PRK05443.1-1"/>
    <property type="match status" value="1"/>
</dbReference>
<dbReference type="SUPFAM" id="SSF56024">
    <property type="entry name" value="Phospholipase D/nuclease"/>
    <property type="match status" value="2"/>
</dbReference>
<reference evidence="14 15" key="1">
    <citation type="journal article" date="2015" name="Stand. Genomic Sci.">
        <title>Genomic Encyclopedia of Bacterial and Archaeal Type Strains, Phase III: the genomes of soil and plant-associated and newly described type strains.</title>
        <authorList>
            <person name="Whitman W.B."/>
            <person name="Woyke T."/>
            <person name="Klenk H.P."/>
            <person name="Zhou Y."/>
            <person name="Lilburn T.G."/>
            <person name="Beck B.J."/>
            <person name="De Vos P."/>
            <person name="Vandamme P."/>
            <person name="Eisen J.A."/>
            <person name="Garrity G."/>
            <person name="Hugenholtz P."/>
            <person name="Kyrpides N.C."/>
        </authorList>
    </citation>
    <scope>NUCLEOTIDE SEQUENCE [LARGE SCALE GENOMIC DNA]</scope>
    <source>
        <strain evidence="14 15">CGMCC 1.10124</strain>
    </source>
</reference>
<dbReference type="EMBL" id="CP034145">
    <property type="protein sequence ID" value="AZH26593.1"/>
    <property type="molecule type" value="Genomic_DNA"/>
</dbReference>
<evidence type="ECO:0000313" key="14">
    <source>
        <dbReference type="EMBL" id="RMB12824.1"/>
    </source>
</evidence>
<evidence type="ECO:0000313" key="16">
    <source>
        <dbReference type="Proteomes" id="UP000282007"/>
    </source>
</evidence>
<dbReference type="EMBL" id="REFS01000006">
    <property type="protein sequence ID" value="RMB12824.1"/>
    <property type="molecule type" value="Genomic_DNA"/>
</dbReference>
<feature type="domain" description="Polyphosphate kinase middle" evidence="9">
    <location>
        <begin position="148"/>
        <end position="324"/>
    </location>
</feature>
<dbReference type="Pfam" id="PF13089">
    <property type="entry name" value="PP_kinase_N"/>
    <property type="match status" value="1"/>
</dbReference>
<feature type="domain" description="Polyphosphate kinase C-terminal" evidence="11">
    <location>
        <begin position="533"/>
        <end position="708"/>
    </location>
</feature>
<evidence type="ECO:0000259" key="9">
    <source>
        <dbReference type="Pfam" id="PF02503"/>
    </source>
</evidence>
<feature type="domain" description="Polyphosphate kinase C-terminal" evidence="12">
    <location>
        <begin position="361"/>
        <end position="524"/>
    </location>
</feature>
<dbReference type="AlphaFoldDB" id="A0A3G8QVJ3"/>
<feature type="compositionally biased region" description="Basic and acidic residues" evidence="8">
    <location>
        <begin position="726"/>
        <end position="738"/>
    </location>
</feature>
<feature type="domain" description="Polyphosphate kinase N-terminal" evidence="10">
    <location>
        <begin position="33"/>
        <end position="139"/>
    </location>
</feature>
<dbReference type="KEGG" id="haer:DU502_14960"/>
<dbReference type="InterPro" id="IPR036830">
    <property type="entry name" value="PP_kinase_middle_dom_sf"/>
</dbReference>
<comment type="function">
    <text evidence="6 7">Catalyzes the reversible transfer of the terminal phosphate of ATP to form a long-chain polyphosphate (polyP).</text>
</comment>
<dbReference type="Pfam" id="PF17941">
    <property type="entry name" value="PP_kinase_C_1"/>
    <property type="match status" value="1"/>
</dbReference>
<dbReference type="OrthoDB" id="74512at2157"/>
<dbReference type="PANTHER" id="PTHR30218:SF0">
    <property type="entry name" value="POLYPHOSPHATE KINASE"/>
    <property type="match status" value="1"/>
</dbReference>
<organism evidence="13 16">
    <name type="scientific">Haloplanus aerogenes</name>
    <dbReference type="NCBI Taxonomy" id="660522"/>
    <lineage>
        <taxon>Archaea</taxon>
        <taxon>Methanobacteriati</taxon>
        <taxon>Methanobacteriota</taxon>
        <taxon>Stenosarchaea group</taxon>
        <taxon>Halobacteria</taxon>
        <taxon>Halobacteriales</taxon>
        <taxon>Haloferacaceae</taxon>
        <taxon>Haloplanus</taxon>
    </lineage>
</organism>
<dbReference type="InterPro" id="IPR025200">
    <property type="entry name" value="PPK_C_dom2"/>
</dbReference>
<feature type="binding site" evidence="6">
    <location>
        <position position="405"/>
    </location>
    <ligand>
        <name>Mg(2+)</name>
        <dbReference type="ChEBI" id="CHEBI:18420"/>
    </ligand>
</feature>
<dbReference type="CDD" id="cd09165">
    <property type="entry name" value="PLDc_PaPPK1_C1_like"/>
    <property type="match status" value="1"/>
</dbReference>
<evidence type="ECO:0000256" key="7">
    <source>
        <dbReference type="RuleBase" id="RU003800"/>
    </source>
</evidence>
<dbReference type="Pfam" id="PF02503">
    <property type="entry name" value="PP_kinase"/>
    <property type="match status" value="1"/>
</dbReference>
<comment type="catalytic activity">
    <reaction evidence="6 7">
        <text>[phosphate](n) + ATP = [phosphate](n+1) + ADP</text>
        <dbReference type="Rhea" id="RHEA:19573"/>
        <dbReference type="Rhea" id="RHEA-COMP:9859"/>
        <dbReference type="Rhea" id="RHEA-COMP:14280"/>
        <dbReference type="ChEBI" id="CHEBI:16838"/>
        <dbReference type="ChEBI" id="CHEBI:30616"/>
        <dbReference type="ChEBI" id="CHEBI:456216"/>
        <dbReference type="EC" id="2.7.4.1"/>
    </reaction>
</comment>
<evidence type="ECO:0000256" key="2">
    <source>
        <dbReference type="ARBA" id="ARBA00022679"/>
    </source>
</evidence>
<keyword evidence="5 6" id="KW-0067">ATP-binding</keyword>
<keyword evidence="6" id="KW-0460">Magnesium</keyword>
<accession>A0A3G8QVJ3</accession>